<dbReference type="Proteomes" id="UP000827872">
    <property type="component" value="Linkage Group LG06"/>
</dbReference>
<gene>
    <name evidence="1" type="ORF">K3G42_023159</name>
</gene>
<accession>A0ACB8FPN6</accession>
<proteinExistence type="predicted"/>
<evidence type="ECO:0000313" key="1">
    <source>
        <dbReference type="EMBL" id="KAH8007486.1"/>
    </source>
</evidence>
<comment type="caution">
    <text evidence="1">The sequence shown here is derived from an EMBL/GenBank/DDBJ whole genome shotgun (WGS) entry which is preliminary data.</text>
</comment>
<protein>
    <submittedName>
        <fullName evidence="1">Uncharacterized protein</fullName>
    </submittedName>
</protein>
<organism evidence="1 2">
    <name type="scientific">Sphaerodactylus townsendi</name>
    <dbReference type="NCBI Taxonomy" id="933632"/>
    <lineage>
        <taxon>Eukaryota</taxon>
        <taxon>Metazoa</taxon>
        <taxon>Chordata</taxon>
        <taxon>Craniata</taxon>
        <taxon>Vertebrata</taxon>
        <taxon>Euteleostomi</taxon>
        <taxon>Lepidosauria</taxon>
        <taxon>Squamata</taxon>
        <taxon>Bifurcata</taxon>
        <taxon>Gekkota</taxon>
        <taxon>Sphaerodactylidae</taxon>
        <taxon>Sphaerodactylus</taxon>
    </lineage>
</organism>
<sequence length="88" mass="9637">MQDCLVPSRPHSPKPRLVAVLRLAKAALQSRQSRRDEKVPSCDQGMKAGDIEGRGSHGHHASHTSCFAASVQVESFQSVLKYVPDKKT</sequence>
<dbReference type="EMBL" id="CM037619">
    <property type="protein sequence ID" value="KAH8007486.1"/>
    <property type="molecule type" value="Genomic_DNA"/>
</dbReference>
<evidence type="ECO:0000313" key="2">
    <source>
        <dbReference type="Proteomes" id="UP000827872"/>
    </source>
</evidence>
<reference evidence="1" key="1">
    <citation type="submission" date="2021-08" db="EMBL/GenBank/DDBJ databases">
        <title>The first chromosome-level gecko genome reveals the dynamic sex chromosomes of Neotropical dwarf geckos (Sphaerodactylidae: Sphaerodactylus).</title>
        <authorList>
            <person name="Pinto B.J."/>
            <person name="Keating S.E."/>
            <person name="Gamble T."/>
        </authorList>
    </citation>
    <scope>NUCLEOTIDE SEQUENCE</scope>
    <source>
        <strain evidence="1">TG3544</strain>
    </source>
</reference>
<name>A0ACB8FPN6_9SAUR</name>
<keyword evidence="2" id="KW-1185">Reference proteome</keyword>